<sequence length="36" mass="4349">MRKRIPVGLKDYEKLKSENYYVVDKTLMIKDFLEQG</sequence>
<protein>
    <recommendedName>
        <fullName evidence="3">AAA-ATPase-like domain-containing protein</fullName>
    </recommendedName>
</protein>
<evidence type="ECO:0000313" key="2">
    <source>
        <dbReference type="Proteomes" id="UP000198558"/>
    </source>
</evidence>
<proteinExistence type="predicted"/>
<evidence type="ECO:0008006" key="3">
    <source>
        <dbReference type="Google" id="ProtNLM"/>
    </source>
</evidence>
<accession>A0A1I0HNA7</accession>
<name>A0A1I0HNA7_9FIRM</name>
<evidence type="ECO:0000313" key="1">
    <source>
        <dbReference type="EMBL" id="SET85465.1"/>
    </source>
</evidence>
<dbReference type="Proteomes" id="UP000198558">
    <property type="component" value="Unassembled WGS sequence"/>
</dbReference>
<gene>
    <name evidence="1" type="ORF">SAMN04489758_15515</name>
</gene>
<dbReference type="EMBL" id="FOIN01000055">
    <property type="protein sequence ID" value="SET85465.1"/>
    <property type="molecule type" value="Genomic_DNA"/>
</dbReference>
<reference evidence="2" key="1">
    <citation type="submission" date="2016-10" db="EMBL/GenBank/DDBJ databases">
        <authorList>
            <person name="Varghese N."/>
            <person name="Submissions S."/>
        </authorList>
    </citation>
    <scope>NUCLEOTIDE SEQUENCE [LARGE SCALE GENOMIC DNA]</scope>
    <source>
        <strain evidence="2">DSM 1551</strain>
    </source>
</reference>
<organism evidence="1 2">
    <name type="scientific">Thomasclavelia cocleata</name>
    <dbReference type="NCBI Taxonomy" id="69824"/>
    <lineage>
        <taxon>Bacteria</taxon>
        <taxon>Bacillati</taxon>
        <taxon>Bacillota</taxon>
        <taxon>Erysipelotrichia</taxon>
        <taxon>Erysipelotrichales</taxon>
        <taxon>Coprobacillaceae</taxon>
        <taxon>Thomasclavelia</taxon>
    </lineage>
</organism>
<dbReference type="AlphaFoldDB" id="A0A1I0HNA7"/>
<feature type="non-terminal residue" evidence="1">
    <location>
        <position position="36"/>
    </location>
</feature>
<keyword evidence="2" id="KW-1185">Reference proteome</keyword>